<dbReference type="Pfam" id="PF01554">
    <property type="entry name" value="MatE"/>
    <property type="match status" value="1"/>
</dbReference>
<gene>
    <name evidence="8" type="ORF">ACFQE1_08685</name>
</gene>
<feature type="transmembrane region" description="Helical" evidence="7">
    <location>
        <begin position="37"/>
        <end position="63"/>
    </location>
</feature>
<protein>
    <submittedName>
        <fullName evidence="8">MATE family efflux transporter</fullName>
    </submittedName>
</protein>
<name>A0ABD5S0K1_9EURY</name>
<dbReference type="InterPro" id="IPR052031">
    <property type="entry name" value="Membrane_Transporter-Flippase"/>
</dbReference>
<keyword evidence="4 7" id="KW-0812">Transmembrane</keyword>
<dbReference type="Proteomes" id="UP001596328">
    <property type="component" value="Unassembled WGS sequence"/>
</dbReference>
<keyword evidence="5 7" id="KW-1133">Transmembrane helix</keyword>
<reference evidence="8 9" key="1">
    <citation type="journal article" date="2019" name="Int. J. Syst. Evol. Microbiol.">
        <title>The Global Catalogue of Microorganisms (GCM) 10K type strain sequencing project: providing services to taxonomists for standard genome sequencing and annotation.</title>
        <authorList>
            <consortium name="The Broad Institute Genomics Platform"/>
            <consortium name="The Broad Institute Genome Sequencing Center for Infectious Disease"/>
            <person name="Wu L."/>
            <person name="Ma J."/>
        </authorList>
    </citation>
    <scope>NUCLEOTIDE SEQUENCE [LARGE SCALE GENOMIC DNA]</scope>
    <source>
        <strain evidence="8 9">NBRC 111368</strain>
    </source>
</reference>
<dbReference type="AlphaFoldDB" id="A0ABD5S0K1"/>
<evidence type="ECO:0000313" key="9">
    <source>
        <dbReference type="Proteomes" id="UP001596328"/>
    </source>
</evidence>
<dbReference type="PANTHER" id="PTHR43549">
    <property type="entry name" value="MULTIDRUG RESISTANCE PROTEIN YPNP-RELATED"/>
    <property type="match status" value="1"/>
</dbReference>
<feature type="non-terminal residue" evidence="8">
    <location>
        <position position="69"/>
    </location>
</feature>
<evidence type="ECO:0000256" key="6">
    <source>
        <dbReference type="ARBA" id="ARBA00023136"/>
    </source>
</evidence>
<dbReference type="EMBL" id="JBHSWU010000184">
    <property type="protein sequence ID" value="MFC6724447.1"/>
    <property type="molecule type" value="Genomic_DNA"/>
</dbReference>
<keyword evidence="6 7" id="KW-0472">Membrane</keyword>
<sequence>MVRLAWPMVVIQLLQVAYNLADTFWLGRLSANAVGAISLAFPLIFFLISVGGGFTAAGSVLVAQHTGAG</sequence>
<evidence type="ECO:0000256" key="2">
    <source>
        <dbReference type="ARBA" id="ARBA00022448"/>
    </source>
</evidence>
<keyword evidence="2" id="KW-0813">Transport</keyword>
<accession>A0ABD5S0K1</accession>
<dbReference type="InterPro" id="IPR002528">
    <property type="entry name" value="MATE_fam"/>
</dbReference>
<evidence type="ECO:0000256" key="4">
    <source>
        <dbReference type="ARBA" id="ARBA00022692"/>
    </source>
</evidence>
<evidence type="ECO:0000256" key="1">
    <source>
        <dbReference type="ARBA" id="ARBA00004651"/>
    </source>
</evidence>
<comment type="subcellular location">
    <subcellularLocation>
        <location evidence="1">Cell membrane</location>
        <topology evidence="1">Multi-pass membrane protein</topology>
    </subcellularLocation>
</comment>
<evidence type="ECO:0000256" key="7">
    <source>
        <dbReference type="SAM" id="Phobius"/>
    </source>
</evidence>
<dbReference type="GO" id="GO:0005886">
    <property type="term" value="C:plasma membrane"/>
    <property type="evidence" value="ECO:0007669"/>
    <property type="project" value="UniProtKB-SubCell"/>
</dbReference>
<keyword evidence="9" id="KW-1185">Reference proteome</keyword>
<dbReference type="PANTHER" id="PTHR43549:SF2">
    <property type="entry name" value="MULTIDRUG RESISTANCE PROTEIN NORM-RELATED"/>
    <property type="match status" value="1"/>
</dbReference>
<proteinExistence type="predicted"/>
<evidence type="ECO:0000256" key="5">
    <source>
        <dbReference type="ARBA" id="ARBA00022989"/>
    </source>
</evidence>
<keyword evidence="3" id="KW-1003">Cell membrane</keyword>
<comment type="caution">
    <text evidence="8">The sequence shown here is derived from an EMBL/GenBank/DDBJ whole genome shotgun (WGS) entry which is preliminary data.</text>
</comment>
<organism evidence="8 9">
    <name type="scientific">Halobium palmae</name>
    <dbReference type="NCBI Taxonomy" id="1776492"/>
    <lineage>
        <taxon>Archaea</taxon>
        <taxon>Methanobacteriati</taxon>
        <taxon>Methanobacteriota</taxon>
        <taxon>Stenosarchaea group</taxon>
        <taxon>Halobacteria</taxon>
        <taxon>Halobacteriales</taxon>
        <taxon>Haloferacaceae</taxon>
        <taxon>Halobium</taxon>
    </lineage>
</organism>
<evidence type="ECO:0000313" key="8">
    <source>
        <dbReference type="EMBL" id="MFC6724447.1"/>
    </source>
</evidence>
<evidence type="ECO:0000256" key="3">
    <source>
        <dbReference type="ARBA" id="ARBA00022475"/>
    </source>
</evidence>